<evidence type="ECO:0000313" key="4">
    <source>
        <dbReference type="Proteomes" id="UP000319596"/>
    </source>
</evidence>
<evidence type="ECO:0000256" key="1">
    <source>
        <dbReference type="SAM" id="MobiDB-lite"/>
    </source>
</evidence>
<dbReference type="EMBL" id="MN096369">
    <property type="protein sequence ID" value="QDK02733.1"/>
    <property type="molecule type" value="Genomic_DNA"/>
</dbReference>
<proteinExistence type="predicted"/>
<accession>A0A514U0T1</accession>
<keyword evidence="4" id="KW-1185">Reference proteome</keyword>
<feature type="compositionally biased region" description="Basic and acidic residues" evidence="1">
    <location>
        <begin position="10"/>
        <end position="35"/>
    </location>
</feature>
<protein>
    <submittedName>
        <fullName evidence="2">Helix-turn-helix DNA binding domain protein</fullName>
    </submittedName>
</protein>
<sequence length="123" mass="13569">MPRLSWQGAKENDEITPEENKEMNDAISAKPEKPVVNKKKPSVNKKKEPKGTTIGYRPTISTEGTIEQLAAEAGMSKGEFVGKSVNMMLFFVNKAKEAKAAGAKDNDDISAPLVWFLPENFQE</sequence>
<dbReference type="EMBL" id="MN096369">
    <property type="protein sequence ID" value="QDK02549.1"/>
    <property type="molecule type" value="Genomic_DNA"/>
</dbReference>
<dbReference type="KEGG" id="vg:77924798"/>
<evidence type="ECO:0000313" key="3">
    <source>
        <dbReference type="EMBL" id="QDK02733.1"/>
    </source>
</evidence>
<evidence type="ECO:0000313" key="2">
    <source>
        <dbReference type="EMBL" id="QDK02549.1"/>
    </source>
</evidence>
<feature type="region of interest" description="Disordered" evidence="1">
    <location>
        <begin position="1"/>
        <end position="58"/>
    </location>
</feature>
<reference evidence="2 4" key="1">
    <citation type="submission" date="2019-06" db="EMBL/GenBank/DDBJ databases">
        <authorList>
            <person name="Burns M.A."/>
            <person name="Hill G.C."/>
            <person name="Wesley B.E."/>
            <person name="Womack T.V."/>
            <person name="Krukonis G.P."/>
            <person name="Delesalle V.A."/>
            <person name="Garlena R.A."/>
            <person name="Russell D.A."/>
            <person name="Pope W.H."/>
            <person name="Jacobs-Sera D."/>
            <person name="Hatfull G.F."/>
        </authorList>
    </citation>
    <scope>NUCLEOTIDE SEQUENCE [LARGE SCALE GENOMIC DNA]</scope>
</reference>
<organism evidence="2 4">
    <name type="scientific">Gordonia phage Phendrix</name>
    <dbReference type="NCBI Taxonomy" id="2593335"/>
    <lineage>
        <taxon>Viruses</taxon>
        <taxon>Duplodnaviria</taxon>
        <taxon>Heunggongvirae</taxon>
        <taxon>Uroviricota</taxon>
        <taxon>Caudoviricetes</taxon>
        <taxon>Godonkavirus</taxon>
        <taxon>Godonkavirus phendrix</taxon>
    </lineage>
</organism>
<dbReference type="GeneID" id="77924798"/>
<name>A0A514U0T1_9CAUD</name>
<dbReference type="Proteomes" id="UP000319596">
    <property type="component" value="Segment"/>
</dbReference>
<dbReference type="RefSeq" id="YP_010649045.1">
    <property type="nucleotide sequence ID" value="NC_070764.1"/>
</dbReference>
<gene>
    <name evidence="2" type="primary">1</name>
    <name evidence="3" type="synonym">217</name>
    <name evidence="2" type="ORF">SEA_PHENDRIX_1</name>
    <name evidence="3" type="ORF">SEA_PHENDRIX_217</name>
</gene>